<reference evidence="7" key="1">
    <citation type="journal article" date="2019" name="Int. J. Syst. Evol. Microbiol.">
        <title>The Global Catalogue of Microorganisms (GCM) 10K type strain sequencing project: providing services to taxonomists for standard genome sequencing and annotation.</title>
        <authorList>
            <consortium name="The Broad Institute Genomics Platform"/>
            <consortium name="The Broad Institute Genome Sequencing Center for Infectious Disease"/>
            <person name="Wu L."/>
            <person name="Ma J."/>
        </authorList>
    </citation>
    <scope>NUCLEOTIDE SEQUENCE [LARGE SCALE GENOMIC DNA]</scope>
    <source>
        <strain evidence="7">CGMCC 1.5362</strain>
    </source>
</reference>
<evidence type="ECO:0000259" key="4">
    <source>
        <dbReference type="Pfam" id="PF00501"/>
    </source>
</evidence>
<evidence type="ECO:0000313" key="7">
    <source>
        <dbReference type="Proteomes" id="UP000662111"/>
    </source>
</evidence>
<dbReference type="PANTHER" id="PTHR43201:SF5">
    <property type="entry name" value="MEDIUM-CHAIN ACYL-COA LIGASE ACSF2, MITOCHONDRIAL"/>
    <property type="match status" value="1"/>
</dbReference>
<dbReference type="Gene3D" id="3.30.300.30">
    <property type="match status" value="1"/>
</dbReference>
<comment type="caution">
    <text evidence="6">The sequence shown here is derived from an EMBL/GenBank/DDBJ whole genome shotgun (WGS) entry which is preliminary data.</text>
</comment>
<sequence length="932" mass="97921">MAHVGFPEQDGRTDGPLRQRVHGPAGRAVSDPPGLPRRDLPGLDRAWSRVVVAPDAEGMPRHWHLLDTGPLLQERGEEVVGTLLCVHGNPTWSYLWRRVLAQAPPGWRVVAVDQLGMGWSERTAEPRTLAQRVDDLDHLTDALGLTGAGPLAVLAHDWGGPVSLGWALRHTSDLAGVVLTNTAVHQPAEFAPPAVIRLARAPWLLAQVCRRTPAFVRATTALSVPPLPAPVREAFAAPYRTPGRRAAVADFVADIPFEADHPSRATLDAVADGLSALADVPALLVWGPRDPVFGQRYLDDLATRLPHADVQRYAGASHLVLEDRPEGIDVVWRWLRENVATGSGRPAAVGSAGHPEEPAESSRSLSDDVPRVAVRVDTSAPDSPAVVELRGGRRSVTFGELDRLVDDVARGLLARGVVPGDRVAVLVPPGIELTTLVYALWRIGAVVVIADAGLGLGRLGSSLRSAGPRHVVGIGRALRLADVTRVPGQRLRVEPGGDELARLAEEGRGASPALPDPDEVGGDADGAVLFTSGATGPPKGVVYTRDRLGAQVALLRDTFGLGRGERLVAAFAPFALYGPALGLTGVVPDMDVTAPQTLTAAGLAEAVTAVDATVVFAAPAALRNVVATAEGLDERGRTALAGPRLVLSAGAPVPVDLLRRVRELLTHASTHTPYGMTEALPVATLDPVEELGAGGPGSTDAAQDGVCVGRPLERVEVGVAPLDAHGIPAEELVTTPGAVGEIVVRGPHVKDRYDRLWTTQRASERPVGWHRTGDVGHLDEHGRLWVEGRLAHVISTPDGPVPPYAVEARVRALPDVADAAVVGVGPEGTQQLVVVLVPTERGGAVARLTGAPRGQARLAPGATADAVRRVAGVPVAAVLVRDWLPVDVRHASKVDRGALARWADGVLHGRTVRGRVAALLPGPAHAPMTRSR</sequence>
<dbReference type="Gene3D" id="3.40.50.1820">
    <property type="entry name" value="alpha/beta hydrolase"/>
    <property type="match status" value="1"/>
</dbReference>
<dbReference type="PANTHER" id="PTHR43201">
    <property type="entry name" value="ACYL-COA SYNTHETASE"/>
    <property type="match status" value="1"/>
</dbReference>
<feature type="region of interest" description="Disordered" evidence="3">
    <location>
        <begin position="1"/>
        <end position="41"/>
    </location>
</feature>
<organism evidence="6 7">
    <name type="scientific">Ornithinimicrobium pekingense</name>
    <dbReference type="NCBI Taxonomy" id="384677"/>
    <lineage>
        <taxon>Bacteria</taxon>
        <taxon>Bacillati</taxon>
        <taxon>Actinomycetota</taxon>
        <taxon>Actinomycetes</taxon>
        <taxon>Micrococcales</taxon>
        <taxon>Ornithinimicrobiaceae</taxon>
        <taxon>Ornithinimicrobium</taxon>
    </lineage>
</organism>
<dbReference type="SUPFAM" id="SSF53474">
    <property type="entry name" value="alpha/beta-Hydrolases"/>
    <property type="match status" value="1"/>
</dbReference>
<name>A0ABQ2FE83_9MICO</name>
<dbReference type="InterPro" id="IPR045851">
    <property type="entry name" value="AMP-bd_C_sf"/>
</dbReference>
<comment type="similarity">
    <text evidence="1">Belongs to the ATP-dependent AMP-binding enzyme family.</text>
</comment>
<dbReference type="Proteomes" id="UP000662111">
    <property type="component" value="Unassembled WGS sequence"/>
</dbReference>
<feature type="domain" description="AMP-dependent synthetase/ligase" evidence="4">
    <location>
        <begin position="379"/>
        <end position="752"/>
    </location>
</feature>
<evidence type="ECO:0000256" key="3">
    <source>
        <dbReference type="SAM" id="MobiDB-lite"/>
    </source>
</evidence>
<dbReference type="InterPro" id="IPR042099">
    <property type="entry name" value="ANL_N_sf"/>
</dbReference>
<evidence type="ECO:0000259" key="5">
    <source>
        <dbReference type="Pfam" id="PF00561"/>
    </source>
</evidence>
<dbReference type="Gene3D" id="3.40.50.12780">
    <property type="entry name" value="N-terminal domain of ligase-like"/>
    <property type="match status" value="1"/>
</dbReference>
<evidence type="ECO:0000256" key="1">
    <source>
        <dbReference type="ARBA" id="ARBA00006432"/>
    </source>
</evidence>
<evidence type="ECO:0000313" key="6">
    <source>
        <dbReference type="EMBL" id="GGK81075.1"/>
    </source>
</evidence>
<feature type="region of interest" description="Disordered" evidence="3">
    <location>
        <begin position="343"/>
        <end position="368"/>
    </location>
</feature>
<feature type="domain" description="AB hydrolase-1" evidence="5">
    <location>
        <begin position="82"/>
        <end position="325"/>
    </location>
</feature>
<protein>
    <submittedName>
        <fullName evidence="6">Acyl-CoA synthetase</fullName>
    </submittedName>
</protein>
<dbReference type="SUPFAM" id="SSF56801">
    <property type="entry name" value="Acetyl-CoA synthetase-like"/>
    <property type="match status" value="1"/>
</dbReference>
<dbReference type="InterPro" id="IPR029058">
    <property type="entry name" value="AB_hydrolase_fold"/>
</dbReference>
<keyword evidence="7" id="KW-1185">Reference proteome</keyword>
<gene>
    <name evidence="6" type="ORF">GCM10011509_31920</name>
</gene>
<keyword evidence="2" id="KW-0436">Ligase</keyword>
<proteinExistence type="inferred from homology"/>
<evidence type="ECO:0000256" key="2">
    <source>
        <dbReference type="ARBA" id="ARBA00022598"/>
    </source>
</evidence>
<dbReference type="Pfam" id="PF00501">
    <property type="entry name" value="AMP-binding"/>
    <property type="match status" value="1"/>
</dbReference>
<dbReference type="EMBL" id="BMLB01000007">
    <property type="protein sequence ID" value="GGK81075.1"/>
    <property type="molecule type" value="Genomic_DNA"/>
</dbReference>
<dbReference type="InterPro" id="IPR000073">
    <property type="entry name" value="AB_hydrolase_1"/>
</dbReference>
<dbReference type="InterPro" id="IPR000873">
    <property type="entry name" value="AMP-dep_synth/lig_dom"/>
</dbReference>
<dbReference type="Pfam" id="PF00561">
    <property type="entry name" value="Abhydrolase_1"/>
    <property type="match status" value="1"/>
</dbReference>
<accession>A0ABQ2FE83</accession>